<keyword evidence="2" id="KW-1185">Reference proteome</keyword>
<sequence>MKRFAVLIFGILPFFSFAGKDYEFKYYDNFDTSVSSHQATNYGLNTELRQRQLYLDGINGGDWSRVSGKWYTSVAPNVSYSQVNHPYNRNSLSFFVEPNAVRLNKPISSGYNRNYNISFTVDPIKRDRFSSNWASFMLDDNRFGKGWVADSTVEFGFLITSDGGIQILERGNYHPNCRVPSSNTYKVNIDITNRLYNITVNGRRACSGYLSRSIPSATYAYLGSYITSASHVTSFDDFIIKTAASSNKKLKHYGYYFAEGNPFGSGTIGGALITKNFTNFNHVKDIYSLGSGYDAYRKCYPKKCILSTEWGHGQQAGISINDQLNQNIPGYSIKYKALFIALYAFDEPYWRDRDNTEIKARLKDLKEATGMPTMIVLSHPGLDSAPVNSNAILSPYLDYIGVNEYFSVGTPNTSTHYSYRLKKMTGKLKAKFPDIDNYYVVPAATKCLYAGAANSDPELAEITWGFHNYAAKNDISAVLAFTPWYKWPQGSGELNGSYCHNNAINNNDPRLNPITYRVMRILGKSIIED</sequence>
<accession>A0A6N7EW46</accession>
<name>A0A6N7EW46_9GAMM</name>
<gene>
    <name evidence="1" type="ORF">GCU85_01040</name>
</gene>
<dbReference type="InParanoid" id="A0A6N7EW46"/>
<comment type="caution">
    <text evidence="1">The sequence shown here is derived from an EMBL/GenBank/DDBJ whole genome shotgun (WGS) entry which is preliminary data.</text>
</comment>
<protein>
    <submittedName>
        <fullName evidence="1">Uncharacterized protein</fullName>
    </submittedName>
</protein>
<reference evidence="1 2" key="1">
    <citation type="submission" date="2019-10" db="EMBL/GenBank/DDBJ databases">
        <title>Cardiobacteriales fam. a chemoheterotrophic member of the order Cardiobacteriales, and proposal of Cardiobacteriales fam. nov.</title>
        <authorList>
            <person name="Wang C."/>
        </authorList>
    </citation>
    <scope>NUCLEOTIDE SEQUENCE [LARGE SCALE GENOMIC DNA]</scope>
    <source>
        <strain evidence="1 2">ML27</strain>
    </source>
</reference>
<evidence type="ECO:0000313" key="1">
    <source>
        <dbReference type="EMBL" id="MPV85317.1"/>
    </source>
</evidence>
<evidence type="ECO:0000313" key="2">
    <source>
        <dbReference type="Proteomes" id="UP000471298"/>
    </source>
</evidence>
<dbReference type="Proteomes" id="UP000471298">
    <property type="component" value="Unassembled WGS sequence"/>
</dbReference>
<organism evidence="1 2">
    <name type="scientific">Ostreibacterium oceani</name>
    <dbReference type="NCBI Taxonomy" id="2654998"/>
    <lineage>
        <taxon>Bacteria</taxon>
        <taxon>Pseudomonadati</taxon>
        <taxon>Pseudomonadota</taxon>
        <taxon>Gammaproteobacteria</taxon>
        <taxon>Cardiobacteriales</taxon>
        <taxon>Ostreibacteriaceae</taxon>
        <taxon>Ostreibacterium</taxon>
    </lineage>
</organism>
<dbReference type="AlphaFoldDB" id="A0A6N7EW46"/>
<dbReference type="RefSeq" id="WP_152808446.1">
    <property type="nucleotide sequence ID" value="NZ_WHNW01000001.1"/>
</dbReference>
<dbReference type="EMBL" id="WHNW01000001">
    <property type="protein sequence ID" value="MPV85317.1"/>
    <property type="molecule type" value="Genomic_DNA"/>
</dbReference>
<proteinExistence type="predicted"/>